<evidence type="ECO:0000313" key="9">
    <source>
        <dbReference type="Proteomes" id="UP000199569"/>
    </source>
</evidence>
<dbReference type="RefSeq" id="WP_091133823.1">
    <property type="nucleotide sequence ID" value="NZ_FMVJ01000005.1"/>
</dbReference>
<reference evidence="8 9" key="1">
    <citation type="submission" date="2016-10" db="EMBL/GenBank/DDBJ databases">
        <authorList>
            <person name="de Groot N.N."/>
        </authorList>
    </citation>
    <scope>NUCLEOTIDE SEQUENCE [LARGE SCALE GENOMIC DNA]</scope>
    <source>
        <strain evidence="8 9">CGMCC 1.7666</strain>
    </source>
</reference>
<evidence type="ECO:0000256" key="4">
    <source>
        <dbReference type="ARBA" id="ARBA00022679"/>
    </source>
</evidence>
<keyword evidence="9" id="KW-1185">Reference proteome</keyword>
<dbReference type="GO" id="GO:0005737">
    <property type="term" value="C:cytoplasm"/>
    <property type="evidence" value="ECO:0007669"/>
    <property type="project" value="UniProtKB-SubCell"/>
</dbReference>
<dbReference type="Proteomes" id="UP000199569">
    <property type="component" value="Unassembled WGS sequence"/>
</dbReference>
<keyword evidence="6" id="KW-0963">Cytoplasm</keyword>
<dbReference type="AlphaFoldDB" id="A0A1G5HYE7"/>
<feature type="binding site" evidence="6">
    <location>
        <begin position="47"/>
        <end position="49"/>
    </location>
    <ligand>
        <name>S-adenosyl-L-methionine</name>
        <dbReference type="ChEBI" id="CHEBI:59789"/>
    </ligand>
</feature>
<keyword evidence="4 6" id="KW-0808">Transferase</keyword>
<dbReference type="InterPro" id="IPR023397">
    <property type="entry name" value="SAM-dep_MeTrfase_MraW_recog"/>
</dbReference>
<keyword evidence="2 6" id="KW-0698">rRNA processing</keyword>
<feature type="binding site" evidence="6">
    <location>
        <position position="66"/>
    </location>
    <ligand>
        <name>S-adenosyl-L-methionine</name>
        <dbReference type="ChEBI" id="CHEBI:59789"/>
    </ligand>
</feature>
<comment type="subcellular location">
    <subcellularLocation>
        <location evidence="6">Cytoplasm</location>
    </subcellularLocation>
</comment>
<dbReference type="Gene3D" id="1.10.150.170">
    <property type="entry name" value="Putative methyltransferase TM0872, insert domain"/>
    <property type="match status" value="1"/>
</dbReference>
<accession>A0A1G5HYE7</accession>
<dbReference type="EMBL" id="FMVJ01000005">
    <property type="protein sequence ID" value="SCY68737.1"/>
    <property type="molecule type" value="Genomic_DNA"/>
</dbReference>
<dbReference type="PANTHER" id="PTHR11265:SF0">
    <property type="entry name" value="12S RRNA N4-METHYLCYTIDINE METHYLTRANSFERASE"/>
    <property type="match status" value="1"/>
</dbReference>
<protein>
    <recommendedName>
        <fullName evidence="6">Ribosomal RNA small subunit methyltransferase H</fullName>
        <ecNumber evidence="6">2.1.1.199</ecNumber>
    </recommendedName>
    <alternativeName>
        <fullName evidence="6">16S rRNA m(4)C1402 methyltransferase</fullName>
    </alternativeName>
    <alternativeName>
        <fullName evidence="6">rRNA (cytosine-N(4)-)-methyltransferase RsmH</fullName>
    </alternativeName>
</protein>
<organism evidence="8 9">
    <name type="scientific">Microvirga guangxiensis</name>
    <dbReference type="NCBI Taxonomy" id="549386"/>
    <lineage>
        <taxon>Bacteria</taxon>
        <taxon>Pseudomonadati</taxon>
        <taxon>Pseudomonadota</taxon>
        <taxon>Alphaproteobacteria</taxon>
        <taxon>Hyphomicrobiales</taxon>
        <taxon>Methylobacteriaceae</taxon>
        <taxon>Microvirga</taxon>
    </lineage>
</organism>
<dbReference type="SUPFAM" id="SSF53335">
    <property type="entry name" value="S-adenosyl-L-methionine-dependent methyltransferases"/>
    <property type="match status" value="1"/>
</dbReference>
<evidence type="ECO:0000256" key="3">
    <source>
        <dbReference type="ARBA" id="ARBA00022603"/>
    </source>
</evidence>
<feature type="binding site" evidence="6">
    <location>
        <position position="93"/>
    </location>
    <ligand>
        <name>S-adenosyl-L-methionine</name>
        <dbReference type="ChEBI" id="CHEBI:59789"/>
    </ligand>
</feature>
<dbReference type="InterPro" id="IPR002903">
    <property type="entry name" value="RsmH"/>
</dbReference>
<proteinExistence type="inferred from homology"/>
<dbReference type="InterPro" id="IPR029063">
    <property type="entry name" value="SAM-dependent_MTases_sf"/>
</dbReference>
<evidence type="ECO:0000256" key="7">
    <source>
        <dbReference type="SAM" id="MobiDB-lite"/>
    </source>
</evidence>
<comment type="similarity">
    <text evidence="1 6">Belongs to the methyltransferase superfamily. RsmH family.</text>
</comment>
<dbReference type="GO" id="GO:0070475">
    <property type="term" value="P:rRNA base methylation"/>
    <property type="evidence" value="ECO:0007669"/>
    <property type="project" value="UniProtKB-UniRule"/>
</dbReference>
<dbReference type="SUPFAM" id="SSF81799">
    <property type="entry name" value="Putative methyltransferase TM0872, insert domain"/>
    <property type="match status" value="1"/>
</dbReference>
<evidence type="ECO:0000256" key="5">
    <source>
        <dbReference type="ARBA" id="ARBA00022691"/>
    </source>
</evidence>
<comment type="function">
    <text evidence="6">Specifically methylates the N4 position of cytidine in position 1402 (C1402) of 16S rRNA.</text>
</comment>
<evidence type="ECO:0000256" key="2">
    <source>
        <dbReference type="ARBA" id="ARBA00022552"/>
    </source>
</evidence>
<evidence type="ECO:0000256" key="6">
    <source>
        <dbReference type="HAMAP-Rule" id="MF_01007"/>
    </source>
</evidence>
<dbReference type="PIRSF" id="PIRSF004486">
    <property type="entry name" value="MraW"/>
    <property type="match status" value="1"/>
</dbReference>
<dbReference type="HAMAP" id="MF_01007">
    <property type="entry name" value="16SrRNA_methyltr_H"/>
    <property type="match status" value="1"/>
</dbReference>
<dbReference type="EC" id="2.1.1.199" evidence="6"/>
<feature type="region of interest" description="Disordered" evidence="7">
    <location>
        <begin position="270"/>
        <end position="349"/>
    </location>
</feature>
<gene>
    <name evidence="6" type="primary">rsmH</name>
    <name evidence="8" type="ORF">SAMN02927923_01968</name>
</gene>
<dbReference type="STRING" id="549386.SAMN02927923_01968"/>
<name>A0A1G5HYE7_9HYPH</name>
<sequence>MMGRGDGPGAGAAGGPTRHVPVLLAEVCDALDVKRGGLYIDGTFGAGGYTRAVLDAHPQNKVIAIDRDPDAIAGGASMTAKFKKRLMLVPGRFGDLDVIAREQGFESVDGVVLDIGVSSMQLDQAERGFSFRNDGPLDMRMEQDGPSAADLINESSEAELADIFYHYGEERRARAVARAVIEARRREPFQTTRQLADLVASLIRQEPGGIHPATRVFQGLRIAVNDELGELVRALHAAERILKPGGRLVVVTFHSLEDRIVKQFFAARTGRTPSGSRHMPTLAAPEPTFDAVTRGPVGPSEQEMARNPRARSAKLRAGARTGEPPQEPLSAITMLAELPQTAEKRGGRR</sequence>
<dbReference type="OrthoDB" id="9806637at2"/>
<evidence type="ECO:0000256" key="1">
    <source>
        <dbReference type="ARBA" id="ARBA00010396"/>
    </source>
</evidence>
<comment type="catalytic activity">
    <reaction evidence="6">
        <text>cytidine(1402) in 16S rRNA + S-adenosyl-L-methionine = N(4)-methylcytidine(1402) in 16S rRNA + S-adenosyl-L-homocysteine + H(+)</text>
        <dbReference type="Rhea" id="RHEA:42928"/>
        <dbReference type="Rhea" id="RHEA-COMP:10286"/>
        <dbReference type="Rhea" id="RHEA-COMP:10287"/>
        <dbReference type="ChEBI" id="CHEBI:15378"/>
        <dbReference type="ChEBI" id="CHEBI:57856"/>
        <dbReference type="ChEBI" id="CHEBI:59789"/>
        <dbReference type="ChEBI" id="CHEBI:74506"/>
        <dbReference type="ChEBI" id="CHEBI:82748"/>
        <dbReference type="EC" id="2.1.1.199"/>
    </reaction>
</comment>
<dbReference type="Pfam" id="PF01795">
    <property type="entry name" value="Methyltransf_5"/>
    <property type="match status" value="1"/>
</dbReference>
<dbReference type="PANTHER" id="PTHR11265">
    <property type="entry name" value="S-ADENOSYL-METHYLTRANSFERASE MRAW"/>
    <property type="match status" value="1"/>
</dbReference>
<dbReference type="NCBIfam" id="TIGR00006">
    <property type="entry name" value="16S rRNA (cytosine(1402)-N(4))-methyltransferase RsmH"/>
    <property type="match status" value="1"/>
</dbReference>
<dbReference type="FunFam" id="1.10.150.170:FF:000003">
    <property type="entry name" value="Ribosomal RNA small subunit methyltransferase H"/>
    <property type="match status" value="1"/>
</dbReference>
<dbReference type="GO" id="GO:0071424">
    <property type="term" value="F:rRNA (cytosine-N4-)-methyltransferase activity"/>
    <property type="evidence" value="ECO:0007669"/>
    <property type="project" value="UniProtKB-UniRule"/>
</dbReference>
<keyword evidence="3 6" id="KW-0489">Methyltransferase</keyword>
<keyword evidence="5 6" id="KW-0949">S-adenosyl-L-methionine</keyword>
<dbReference type="Gene3D" id="3.40.50.150">
    <property type="entry name" value="Vaccinia Virus protein VP39"/>
    <property type="match status" value="1"/>
</dbReference>
<evidence type="ECO:0000313" key="8">
    <source>
        <dbReference type="EMBL" id="SCY68737.1"/>
    </source>
</evidence>
<feature type="binding site" evidence="6">
    <location>
        <position position="114"/>
    </location>
    <ligand>
        <name>S-adenosyl-L-methionine</name>
        <dbReference type="ChEBI" id="CHEBI:59789"/>
    </ligand>
</feature>
<feature type="binding site" evidence="6">
    <location>
        <position position="121"/>
    </location>
    <ligand>
        <name>S-adenosyl-L-methionine</name>
        <dbReference type="ChEBI" id="CHEBI:59789"/>
    </ligand>
</feature>